<sequence>MVEYYEGVPSENVNQIKDFVRGNGGKILEDLLKFEDLMARLKFHEDVEGVEIDLLATYQLASREEASASPALDDVVSLEKMRLIRHLSLETTRSRQPSGAALTVPSLFFIESAPNSTPGAKCRLPGCDRMIQSGDLRLAMYPGMDQGSWGRPNASLYHIVCFEKIADFSRVEFLDRLQPLTRNTFKFRGVNVGGILDGNYLVSGGVERLVLEWKVTHGKWADKRDGLYDESEDKLPADFDSLLRQAGSAVYQGSKIPDGMDRFEYYNLITTLAPNESEGPDDKSEWNLFKEYLDSSAQTLNRPHDLSSMLRRWQNDVCLASEEEDRLNDVEVQLKARHALEEKAIRALKRLPGIPMPNMQISFICSHFRSQDHIEGRKQETSFERARHMGKSSLEGISHSRACWRAQATQKAKRHMNWLFVLLLF</sequence>
<dbReference type="EMBL" id="MOOB01000169">
    <property type="protein sequence ID" value="OQE67547.1"/>
    <property type="molecule type" value="Genomic_DNA"/>
</dbReference>
<reference evidence="2" key="1">
    <citation type="journal article" date="2017" name="Nat. Microbiol.">
        <title>Global analysis of biosynthetic gene clusters reveals vast potential of secondary metabolite production in Penicillium species.</title>
        <authorList>
            <person name="Nielsen J.C."/>
            <person name="Grijseels S."/>
            <person name="Prigent S."/>
            <person name="Ji B."/>
            <person name="Dainat J."/>
            <person name="Nielsen K.F."/>
            <person name="Frisvad J.C."/>
            <person name="Workman M."/>
            <person name="Nielsen J."/>
        </authorList>
    </citation>
    <scope>NUCLEOTIDE SEQUENCE [LARGE SCALE GENOMIC DNA]</scope>
    <source>
        <strain evidence="2">IBT 13039</strain>
    </source>
</reference>
<organism evidence="1 2">
    <name type="scientific">Penicillium nalgiovense</name>
    <dbReference type="NCBI Taxonomy" id="60175"/>
    <lineage>
        <taxon>Eukaryota</taxon>
        <taxon>Fungi</taxon>
        <taxon>Dikarya</taxon>
        <taxon>Ascomycota</taxon>
        <taxon>Pezizomycotina</taxon>
        <taxon>Eurotiomycetes</taxon>
        <taxon>Eurotiomycetidae</taxon>
        <taxon>Eurotiales</taxon>
        <taxon>Aspergillaceae</taxon>
        <taxon>Penicillium</taxon>
    </lineage>
</organism>
<dbReference type="OMA" id="THGKWAD"/>
<keyword evidence="2" id="KW-1185">Reference proteome</keyword>
<proteinExistence type="predicted"/>
<dbReference type="Proteomes" id="UP000191691">
    <property type="component" value="Unassembled WGS sequence"/>
</dbReference>
<gene>
    <name evidence="1" type="ORF">PENNAL_c0169G07878</name>
</gene>
<dbReference type="AlphaFoldDB" id="A0A1V6WXC3"/>
<name>A0A1V6WXC3_PENNA</name>
<dbReference type="STRING" id="60175.A0A1V6WXC3"/>
<comment type="caution">
    <text evidence="1">The sequence shown here is derived from an EMBL/GenBank/DDBJ whole genome shotgun (WGS) entry which is preliminary data.</text>
</comment>
<evidence type="ECO:0000313" key="2">
    <source>
        <dbReference type="Proteomes" id="UP000191691"/>
    </source>
</evidence>
<protein>
    <submittedName>
        <fullName evidence="1">Uncharacterized protein</fullName>
    </submittedName>
</protein>
<accession>A0A1V6WXC3</accession>
<evidence type="ECO:0000313" key="1">
    <source>
        <dbReference type="EMBL" id="OQE67547.1"/>
    </source>
</evidence>